<sequence length="288" mass="33567">MFAISITTQVGNGHNTLFWTDHWLNGCSLAVLAPDLIASIPKKIIRRRTVAEALHDRAWVRDIQGALSLAELNEYLQVWDALEEILLTQEEDQHFWKHEASGKYYSKSAYNTFFLGSVSFEPWRRLWKSWAPAKCKMFLWLAIRNICWTADRLEKRGLRHLECCPLCDQENETVQHLLTTCVFARQVWHKIFEPLGLLTLVPRRSEKCFADWWRKSVRKGRKEQRKGLNTLIILGAWVIWKHRNSCVFNGTSPSLQMVLNEFDSEHHLWGLAGARDWSPLVGEGVKIR</sequence>
<reference evidence="2" key="1">
    <citation type="submission" date="2014-09" db="EMBL/GenBank/DDBJ databases">
        <authorList>
            <person name="Magalhaes I.L.F."/>
            <person name="Oliveira U."/>
            <person name="Santos F.R."/>
            <person name="Vidigal T.H.D.A."/>
            <person name="Brescovit A.D."/>
            <person name="Santos A.J."/>
        </authorList>
    </citation>
    <scope>NUCLEOTIDE SEQUENCE</scope>
    <source>
        <tissue evidence="2">Shoot tissue taken approximately 20 cm above the soil surface</tissue>
    </source>
</reference>
<dbReference type="PANTHER" id="PTHR36617">
    <property type="entry name" value="PROTEIN, PUTATIVE-RELATED"/>
    <property type="match status" value="1"/>
</dbReference>
<name>A0A0A9CVB5_ARUDO</name>
<dbReference type="EMBL" id="GBRH01219517">
    <property type="protein sequence ID" value="JAD78378.1"/>
    <property type="molecule type" value="Transcribed_RNA"/>
</dbReference>
<organism evidence="2">
    <name type="scientific">Arundo donax</name>
    <name type="common">Giant reed</name>
    <name type="synonym">Donax arundinaceus</name>
    <dbReference type="NCBI Taxonomy" id="35708"/>
    <lineage>
        <taxon>Eukaryota</taxon>
        <taxon>Viridiplantae</taxon>
        <taxon>Streptophyta</taxon>
        <taxon>Embryophyta</taxon>
        <taxon>Tracheophyta</taxon>
        <taxon>Spermatophyta</taxon>
        <taxon>Magnoliopsida</taxon>
        <taxon>Liliopsida</taxon>
        <taxon>Poales</taxon>
        <taxon>Poaceae</taxon>
        <taxon>PACMAD clade</taxon>
        <taxon>Arundinoideae</taxon>
        <taxon>Arundineae</taxon>
        <taxon>Arundo</taxon>
    </lineage>
</organism>
<feature type="domain" description="Reverse transcriptase zinc-binding" evidence="1">
    <location>
        <begin position="104"/>
        <end position="188"/>
    </location>
</feature>
<dbReference type="InterPro" id="IPR026960">
    <property type="entry name" value="RVT-Znf"/>
</dbReference>
<proteinExistence type="predicted"/>
<evidence type="ECO:0000313" key="2">
    <source>
        <dbReference type="EMBL" id="JAD78378.1"/>
    </source>
</evidence>
<accession>A0A0A9CVB5</accession>
<protein>
    <recommendedName>
        <fullName evidence="1">Reverse transcriptase zinc-binding domain-containing protein</fullName>
    </recommendedName>
</protein>
<reference evidence="2" key="2">
    <citation type="journal article" date="2015" name="Data Brief">
        <title>Shoot transcriptome of the giant reed, Arundo donax.</title>
        <authorList>
            <person name="Barrero R.A."/>
            <person name="Guerrero F.D."/>
            <person name="Moolhuijzen P."/>
            <person name="Goolsby J.A."/>
            <person name="Tidwell J."/>
            <person name="Bellgard S.E."/>
            <person name="Bellgard M.I."/>
        </authorList>
    </citation>
    <scope>NUCLEOTIDE SEQUENCE</scope>
    <source>
        <tissue evidence="2">Shoot tissue taken approximately 20 cm above the soil surface</tissue>
    </source>
</reference>
<dbReference type="AlphaFoldDB" id="A0A0A9CVB5"/>
<dbReference type="Pfam" id="PF13966">
    <property type="entry name" value="zf-RVT"/>
    <property type="match status" value="1"/>
</dbReference>
<evidence type="ECO:0000259" key="1">
    <source>
        <dbReference type="Pfam" id="PF13966"/>
    </source>
</evidence>
<dbReference type="PANTHER" id="PTHR36617:SF17">
    <property type="entry name" value="OS01G0114800 PROTEIN"/>
    <property type="match status" value="1"/>
</dbReference>